<dbReference type="SMART" id="SM00674">
    <property type="entry name" value="CENPB"/>
    <property type="match status" value="1"/>
</dbReference>
<dbReference type="Gene3D" id="1.10.10.60">
    <property type="entry name" value="Homeodomain-like"/>
    <property type="match status" value="1"/>
</dbReference>
<keyword evidence="1" id="KW-0238">DNA-binding</keyword>
<dbReference type="STRING" id="38772.ENSGAGP00000015566"/>
<dbReference type="GO" id="GO:0005634">
    <property type="term" value="C:nucleus"/>
    <property type="evidence" value="ECO:0007669"/>
    <property type="project" value="TreeGrafter"/>
</dbReference>
<feature type="domain" description="HTH CENPB-type" evidence="2">
    <location>
        <begin position="1"/>
        <end position="71"/>
    </location>
</feature>
<dbReference type="AlphaFoldDB" id="A0A452HKW7"/>
<reference evidence="3" key="2">
    <citation type="submission" date="2025-08" db="UniProtKB">
        <authorList>
            <consortium name="Ensembl"/>
        </authorList>
    </citation>
    <scope>IDENTIFICATION</scope>
</reference>
<dbReference type="PANTHER" id="PTHR19303:SF26">
    <property type="entry name" value="TIGGER TRANSPOSABLE ELEMENT-DERIVED PROTEIN 1"/>
    <property type="match status" value="1"/>
</dbReference>
<accession>A0A452HKW7</accession>
<sequence>MENMERLLSVWIEDQNQRNIPLSLPVIQAKAKSLYDKLKRDQGEGSQTEMFMASRGWFDRFKRRFHLHNMKMSGEVASADTAAAKKFPEYLKKIIEEGGNTNLLCVISITINRSVYEVSPTLKYVSKDFRHNKGFYILLRY</sequence>
<proteinExistence type="predicted"/>
<evidence type="ECO:0000256" key="1">
    <source>
        <dbReference type="ARBA" id="ARBA00023125"/>
    </source>
</evidence>
<dbReference type="InterPro" id="IPR009057">
    <property type="entry name" value="Homeodomain-like_sf"/>
</dbReference>
<dbReference type="GO" id="GO:0003677">
    <property type="term" value="F:DNA binding"/>
    <property type="evidence" value="ECO:0007669"/>
    <property type="project" value="UniProtKB-KW"/>
</dbReference>
<dbReference type="SUPFAM" id="SSF46689">
    <property type="entry name" value="Homeodomain-like"/>
    <property type="match status" value="1"/>
</dbReference>
<evidence type="ECO:0000313" key="3">
    <source>
        <dbReference type="Ensembl" id="ENSGAGP00000015566.1"/>
    </source>
</evidence>
<evidence type="ECO:0000259" key="2">
    <source>
        <dbReference type="PROSITE" id="PS51253"/>
    </source>
</evidence>
<organism evidence="3 4">
    <name type="scientific">Gopherus agassizii</name>
    <name type="common">Agassiz's desert tortoise</name>
    <dbReference type="NCBI Taxonomy" id="38772"/>
    <lineage>
        <taxon>Eukaryota</taxon>
        <taxon>Metazoa</taxon>
        <taxon>Chordata</taxon>
        <taxon>Craniata</taxon>
        <taxon>Vertebrata</taxon>
        <taxon>Euteleostomi</taxon>
        <taxon>Archelosauria</taxon>
        <taxon>Testudinata</taxon>
        <taxon>Testudines</taxon>
        <taxon>Cryptodira</taxon>
        <taxon>Durocryptodira</taxon>
        <taxon>Testudinoidea</taxon>
        <taxon>Testudinidae</taxon>
        <taxon>Gopherus</taxon>
    </lineage>
</organism>
<reference evidence="3" key="3">
    <citation type="submission" date="2025-09" db="UniProtKB">
        <authorList>
            <consortium name="Ensembl"/>
        </authorList>
    </citation>
    <scope>IDENTIFICATION</scope>
</reference>
<dbReference type="Proteomes" id="UP000291020">
    <property type="component" value="Unassembled WGS sequence"/>
</dbReference>
<dbReference type="InterPro" id="IPR050863">
    <property type="entry name" value="CenT-Element_Derived"/>
</dbReference>
<evidence type="ECO:0000313" key="4">
    <source>
        <dbReference type="Proteomes" id="UP000291020"/>
    </source>
</evidence>
<dbReference type="Ensembl" id="ENSGAGT00000017782.1">
    <property type="protein sequence ID" value="ENSGAGP00000015566.1"/>
    <property type="gene ID" value="ENSGAGG00000011745.1"/>
</dbReference>
<name>A0A452HKW7_9SAUR</name>
<keyword evidence="4" id="KW-1185">Reference proteome</keyword>
<dbReference type="PANTHER" id="PTHR19303">
    <property type="entry name" value="TRANSPOSON"/>
    <property type="match status" value="1"/>
</dbReference>
<dbReference type="InterPro" id="IPR006600">
    <property type="entry name" value="HTH_CenpB_DNA-bd_dom"/>
</dbReference>
<dbReference type="Pfam" id="PF03221">
    <property type="entry name" value="HTH_Tnp_Tc5"/>
    <property type="match status" value="1"/>
</dbReference>
<reference evidence="4" key="1">
    <citation type="journal article" date="2017" name="PLoS ONE">
        <title>The Agassiz's desert tortoise genome provides a resource for the conservation of a threatened species.</title>
        <authorList>
            <person name="Tollis M."/>
            <person name="DeNardo D.F."/>
            <person name="Cornelius J.A."/>
            <person name="Dolby G.A."/>
            <person name="Edwards T."/>
            <person name="Henen B.T."/>
            <person name="Karl A.E."/>
            <person name="Murphy R.W."/>
            <person name="Kusumi K."/>
        </authorList>
    </citation>
    <scope>NUCLEOTIDE SEQUENCE [LARGE SCALE GENOMIC DNA]</scope>
</reference>
<protein>
    <recommendedName>
        <fullName evidence="2">HTH CENPB-type domain-containing protein</fullName>
    </recommendedName>
</protein>
<dbReference type="PROSITE" id="PS51253">
    <property type="entry name" value="HTH_CENPB"/>
    <property type="match status" value="1"/>
</dbReference>